<accession>A0A5N6A2M7</accession>
<keyword evidence="3" id="KW-1185">Reference proteome</keyword>
<dbReference type="SUPFAM" id="SSF47336">
    <property type="entry name" value="ACP-like"/>
    <property type="match status" value="1"/>
</dbReference>
<dbReference type="AlphaFoldDB" id="A0A5N6A2M7"/>
<dbReference type="OrthoDB" id="4128649at2"/>
<reference evidence="2" key="1">
    <citation type="submission" date="2019-10" db="EMBL/GenBank/DDBJ databases">
        <title>Nonomuraea sp. nov., isolated from Phyllanthus amarus.</title>
        <authorList>
            <person name="Klykleung N."/>
            <person name="Tanasupawat S."/>
        </authorList>
    </citation>
    <scope>NUCLEOTIDE SEQUENCE [LARGE SCALE GENOMIC DNA]</scope>
    <source>
        <strain evidence="2">3MP-10</strain>
    </source>
</reference>
<dbReference type="Pfam" id="PF00550">
    <property type="entry name" value="PP-binding"/>
    <property type="match status" value="1"/>
</dbReference>
<dbReference type="Proteomes" id="UP000314251">
    <property type="component" value="Unassembled WGS sequence"/>
</dbReference>
<feature type="domain" description="Carrier" evidence="1">
    <location>
        <begin position="317"/>
        <end position="397"/>
    </location>
</feature>
<evidence type="ECO:0000313" key="3">
    <source>
        <dbReference type="Proteomes" id="UP000314251"/>
    </source>
</evidence>
<evidence type="ECO:0000259" key="1">
    <source>
        <dbReference type="PROSITE" id="PS50075"/>
    </source>
</evidence>
<dbReference type="EMBL" id="VDLY02000018">
    <property type="protein sequence ID" value="KAB8161588.1"/>
    <property type="molecule type" value="Genomic_DNA"/>
</dbReference>
<sequence length="399" mass="42158">MTATVSTTATASTTSAAPTPPAVRAELLDCVQSNLAVLADRHHGPDTHLALGATLRFSPVPGPAGLPTVEPPLERELAAIDRLGLVERHSWTGVTGAALAGLAREHGALYVMADSFEMPWLPYFGHAHMEHSFLVEPTAEPGRLLVTDAYDNHTPWGVTRPLTTEVAAAELPVASLVALLKPSPTGAPAVAPGLEREPPDDYLAAYAQHPDRLVALERLTVETWLLARSRRLHAAFRAHLGLPEGPEVAAQLARWGRVAEQAFLALRRVQRGRPEPQRLRDELAATLAADGEVFAAPAASAPAASGATAGDGGRDAGDAAALRAAVAGIVASVTRTTVAAVLAAPDLTELTGFDSFRVVEIVERLEEHLDADLDPEDLVPENLHRLDDLCRLAATTRSS</sequence>
<dbReference type="PROSITE" id="PS50075">
    <property type="entry name" value="CARRIER"/>
    <property type="match status" value="1"/>
</dbReference>
<name>A0A5N6A2M7_9ACTN</name>
<dbReference type="Gene3D" id="1.10.1200.10">
    <property type="entry name" value="ACP-like"/>
    <property type="match status" value="1"/>
</dbReference>
<proteinExistence type="predicted"/>
<dbReference type="InterPro" id="IPR036736">
    <property type="entry name" value="ACP-like_sf"/>
</dbReference>
<gene>
    <name evidence="2" type="ORF">FH607_024725</name>
</gene>
<dbReference type="RefSeq" id="WP_139672755.1">
    <property type="nucleotide sequence ID" value="NZ_VDLY02000018.1"/>
</dbReference>
<protein>
    <recommendedName>
        <fullName evidence="1">Carrier domain-containing protein</fullName>
    </recommendedName>
</protein>
<dbReference type="InterPro" id="IPR009081">
    <property type="entry name" value="PP-bd_ACP"/>
</dbReference>
<evidence type="ECO:0000313" key="2">
    <source>
        <dbReference type="EMBL" id="KAB8161588.1"/>
    </source>
</evidence>
<comment type="caution">
    <text evidence="2">The sequence shown here is derived from an EMBL/GenBank/DDBJ whole genome shotgun (WGS) entry which is preliminary data.</text>
</comment>
<organism evidence="2 3">
    <name type="scientific">Streptomyces mimosae</name>
    <dbReference type="NCBI Taxonomy" id="2586635"/>
    <lineage>
        <taxon>Bacteria</taxon>
        <taxon>Bacillati</taxon>
        <taxon>Actinomycetota</taxon>
        <taxon>Actinomycetes</taxon>
        <taxon>Kitasatosporales</taxon>
        <taxon>Streptomycetaceae</taxon>
        <taxon>Streptomyces</taxon>
    </lineage>
</organism>